<evidence type="ECO:0000313" key="4">
    <source>
        <dbReference type="EMBL" id="CAH1107068.1"/>
    </source>
</evidence>
<keyword evidence="1" id="KW-0539">Nucleus</keyword>
<dbReference type="InterPro" id="IPR004210">
    <property type="entry name" value="BESS_motif"/>
</dbReference>
<feature type="compositionally biased region" description="Polar residues" evidence="2">
    <location>
        <begin position="252"/>
        <end position="294"/>
    </location>
</feature>
<feature type="region of interest" description="Disordered" evidence="2">
    <location>
        <begin position="101"/>
        <end position="155"/>
    </location>
</feature>
<feature type="compositionally biased region" description="Low complexity" evidence="2">
    <location>
        <begin position="295"/>
        <end position="310"/>
    </location>
</feature>
<feature type="domain" description="BESS" evidence="3">
    <location>
        <begin position="159"/>
        <end position="198"/>
    </location>
</feature>
<name>A0A9P0CVP9_9CUCU</name>
<dbReference type="PROSITE" id="PS51031">
    <property type="entry name" value="BESS"/>
    <property type="match status" value="1"/>
</dbReference>
<dbReference type="GO" id="GO:0003677">
    <property type="term" value="F:DNA binding"/>
    <property type="evidence" value="ECO:0007669"/>
    <property type="project" value="InterPro"/>
</dbReference>
<dbReference type="OrthoDB" id="5803771at2759"/>
<proteinExistence type="predicted"/>
<reference evidence="4" key="1">
    <citation type="submission" date="2022-01" db="EMBL/GenBank/DDBJ databases">
        <authorList>
            <person name="King R."/>
        </authorList>
    </citation>
    <scope>NUCLEOTIDE SEQUENCE</scope>
</reference>
<evidence type="ECO:0000256" key="2">
    <source>
        <dbReference type="SAM" id="MobiDB-lite"/>
    </source>
</evidence>
<dbReference type="AlphaFoldDB" id="A0A9P0CVP9"/>
<sequence>MSDDSSEAPVKPSECPTDVWNSLHDIIAETEALDENDQNYNNYVIPIKIPNMQDKENLSEQANKEKLSFASNNANETDILLEIIDVDVEGRPIEREGEVIIQNPNEHENSEVTKSRKRKRNEKMWKQNVRKRGRQSGKENGTSLKGLEQRKKNEDLLGKDEDRHFLLSLLADFNRVPIEKKLDVKLAIIQAIKSAILPTHGAAVPHTPYFSETYPIHPSAFFIPPQPYSNVPQHFNQIPQSPHTFQQNNQILQSQHTQKSYQMPPSPHTSQEINQIPQSPHTSQKINQTPQSPHTSQQINQIPQSPQTSQRNNPIPQSSHTSQQNYQLPQFPSTQHNLQQKILTPLQFPFSVESSDNMSTDGSIVDLLTEY</sequence>
<evidence type="ECO:0000256" key="1">
    <source>
        <dbReference type="PROSITE-ProRule" id="PRU00371"/>
    </source>
</evidence>
<accession>A0A9P0CVP9</accession>
<feature type="compositionally biased region" description="Polar residues" evidence="2">
    <location>
        <begin position="311"/>
        <end position="327"/>
    </location>
</feature>
<dbReference type="GO" id="GO:0005634">
    <property type="term" value="C:nucleus"/>
    <property type="evidence" value="ECO:0007669"/>
    <property type="project" value="UniProtKB-SubCell"/>
</dbReference>
<keyword evidence="5" id="KW-1185">Reference proteome</keyword>
<gene>
    <name evidence="4" type="ORF">PSYICH_LOCUS6955</name>
</gene>
<feature type="region of interest" description="Disordered" evidence="2">
    <location>
        <begin position="252"/>
        <end position="327"/>
    </location>
</feature>
<dbReference type="Proteomes" id="UP001153636">
    <property type="component" value="Chromosome 2"/>
</dbReference>
<evidence type="ECO:0000313" key="5">
    <source>
        <dbReference type="Proteomes" id="UP001153636"/>
    </source>
</evidence>
<evidence type="ECO:0000259" key="3">
    <source>
        <dbReference type="PROSITE" id="PS51031"/>
    </source>
</evidence>
<comment type="subcellular location">
    <subcellularLocation>
        <location evidence="1">Nucleus</location>
    </subcellularLocation>
</comment>
<organism evidence="4 5">
    <name type="scientific">Psylliodes chrysocephalus</name>
    <dbReference type="NCBI Taxonomy" id="3402493"/>
    <lineage>
        <taxon>Eukaryota</taxon>
        <taxon>Metazoa</taxon>
        <taxon>Ecdysozoa</taxon>
        <taxon>Arthropoda</taxon>
        <taxon>Hexapoda</taxon>
        <taxon>Insecta</taxon>
        <taxon>Pterygota</taxon>
        <taxon>Neoptera</taxon>
        <taxon>Endopterygota</taxon>
        <taxon>Coleoptera</taxon>
        <taxon>Polyphaga</taxon>
        <taxon>Cucujiformia</taxon>
        <taxon>Chrysomeloidea</taxon>
        <taxon>Chrysomelidae</taxon>
        <taxon>Galerucinae</taxon>
        <taxon>Alticini</taxon>
        <taxon>Psylliodes</taxon>
    </lineage>
</organism>
<protein>
    <recommendedName>
        <fullName evidence="3">BESS domain-containing protein</fullName>
    </recommendedName>
</protein>
<dbReference type="EMBL" id="OV651814">
    <property type="protein sequence ID" value="CAH1107068.1"/>
    <property type="molecule type" value="Genomic_DNA"/>
</dbReference>
<feature type="compositionally biased region" description="Basic and acidic residues" evidence="2">
    <location>
        <begin position="105"/>
        <end position="114"/>
    </location>
</feature>